<evidence type="ECO:0008006" key="3">
    <source>
        <dbReference type="Google" id="ProtNLM"/>
    </source>
</evidence>
<evidence type="ECO:0000313" key="1">
    <source>
        <dbReference type="EMBL" id="EGN99020.1"/>
    </source>
</evidence>
<dbReference type="STRING" id="936435.F8PYQ7"/>
<feature type="non-terminal residue" evidence="1">
    <location>
        <position position="1"/>
    </location>
</feature>
<protein>
    <recommendedName>
        <fullName evidence="3">Reverse transcriptase domain-containing protein</fullName>
    </recommendedName>
</protein>
<organism evidence="2">
    <name type="scientific">Serpula lacrymans var. lacrymans (strain S7.3)</name>
    <name type="common">Dry rot fungus</name>
    <dbReference type="NCBI Taxonomy" id="936435"/>
    <lineage>
        <taxon>Eukaryota</taxon>
        <taxon>Fungi</taxon>
        <taxon>Dikarya</taxon>
        <taxon>Basidiomycota</taxon>
        <taxon>Agaricomycotina</taxon>
        <taxon>Agaricomycetes</taxon>
        <taxon>Agaricomycetidae</taxon>
        <taxon>Boletales</taxon>
        <taxon>Coniophorineae</taxon>
        <taxon>Serpulaceae</taxon>
        <taxon>Serpula</taxon>
    </lineage>
</organism>
<gene>
    <name evidence="1" type="ORF">SERLA73DRAFT_39002</name>
</gene>
<dbReference type="InParanoid" id="F8PYQ7"/>
<name>F8PYQ7_SERL3</name>
<accession>F8PYQ7</accession>
<keyword evidence="2" id="KW-1185">Reference proteome</keyword>
<dbReference type="EMBL" id="GL945480">
    <property type="protein sequence ID" value="EGN99020.1"/>
    <property type="molecule type" value="Genomic_DNA"/>
</dbReference>
<dbReference type="Gene3D" id="3.10.10.10">
    <property type="entry name" value="HIV Type 1 Reverse Transcriptase, subunit A, domain 1"/>
    <property type="match status" value="1"/>
</dbReference>
<dbReference type="PANTHER" id="PTHR15503:SF36">
    <property type="entry name" value="RETROTRANSPOSON GAG-LIKE PROTEIN 5"/>
    <property type="match status" value="1"/>
</dbReference>
<dbReference type="InterPro" id="IPR032567">
    <property type="entry name" value="RTL1-rel"/>
</dbReference>
<dbReference type="AlphaFoldDB" id="F8PYQ7"/>
<dbReference type="HOGENOM" id="CLU_000384_35_5_1"/>
<dbReference type="SUPFAM" id="SSF56672">
    <property type="entry name" value="DNA/RNA polymerases"/>
    <property type="match status" value="1"/>
</dbReference>
<dbReference type="Proteomes" id="UP000008063">
    <property type="component" value="Unassembled WGS sequence"/>
</dbReference>
<evidence type="ECO:0000313" key="2">
    <source>
        <dbReference type="Proteomes" id="UP000008063"/>
    </source>
</evidence>
<sequence>PLSAPKRDEVFTFINKQLRKGYIRPSKSPMISPVFFIPKKDGKKRIIMDYHYL</sequence>
<dbReference type="InterPro" id="IPR043502">
    <property type="entry name" value="DNA/RNA_pol_sf"/>
</dbReference>
<dbReference type="OrthoDB" id="2665437at2759"/>
<proteinExistence type="predicted"/>
<reference evidence="2" key="1">
    <citation type="journal article" date="2011" name="Science">
        <title>The plant cell wall-decomposing machinery underlies the functional diversity of forest fungi.</title>
        <authorList>
            <person name="Eastwood D.C."/>
            <person name="Floudas D."/>
            <person name="Binder M."/>
            <person name="Majcherczyk A."/>
            <person name="Schneider P."/>
            <person name="Aerts A."/>
            <person name="Asiegbu F.O."/>
            <person name="Baker S.E."/>
            <person name="Barry K."/>
            <person name="Bendiksby M."/>
            <person name="Blumentritt M."/>
            <person name="Coutinho P.M."/>
            <person name="Cullen D."/>
            <person name="de Vries R.P."/>
            <person name="Gathman A."/>
            <person name="Goodell B."/>
            <person name="Henrissat B."/>
            <person name="Ihrmark K."/>
            <person name="Kauserud H."/>
            <person name="Kohler A."/>
            <person name="LaButti K."/>
            <person name="Lapidus A."/>
            <person name="Lavin J.L."/>
            <person name="Lee Y.-H."/>
            <person name="Lindquist E."/>
            <person name="Lilly W."/>
            <person name="Lucas S."/>
            <person name="Morin E."/>
            <person name="Murat C."/>
            <person name="Oguiza J.A."/>
            <person name="Park J."/>
            <person name="Pisabarro A.G."/>
            <person name="Riley R."/>
            <person name="Rosling A."/>
            <person name="Salamov A."/>
            <person name="Schmidt O."/>
            <person name="Schmutz J."/>
            <person name="Skrede I."/>
            <person name="Stenlid J."/>
            <person name="Wiebenga A."/>
            <person name="Xie X."/>
            <person name="Kuees U."/>
            <person name="Hibbett D.S."/>
            <person name="Hoffmeister D."/>
            <person name="Hoegberg N."/>
            <person name="Martin F."/>
            <person name="Grigoriev I.V."/>
            <person name="Watkinson S.C."/>
        </authorList>
    </citation>
    <scope>NUCLEOTIDE SEQUENCE [LARGE SCALE GENOMIC DNA]</scope>
    <source>
        <strain evidence="2">strain S7.3</strain>
    </source>
</reference>
<dbReference type="PANTHER" id="PTHR15503">
    <property type="entry name" value="LDOC1 RELATED"/>
    <property type="match status" value="1"/>
</dbReference>
<feature type="non-terminal residue" evidence="1">
    <location>
        <position position="53"/>
    </location>
</feature>